<evidence type="ECO:0000259" key="2">
    <source>
        <dbReference type="Pfam" id="PF00005"/>
    </source>
</evidence>
<feature type="domain" description="ABC transporter" evidence="2">
    <location>
        <begin position="18"/>
        <end position="57"/>
    </location>
</feature>
<dbReference type="Gene3D" id="3.40.50.300">
    <property type="entry name" value="P-loop containing nucleotide triphosphate hydrolases"/>
    <property type="match status" value="1"/>
</dbReference>
<gene>
    <name evidence="3" type="ORF">DB44_DH00070</name>
</gene>
<dbReference type="SUPFAM" id="SSF52540">
    <property type="entry name" value="P-loop containing nucleoside triphosphate hydrolases"/>
    <property type="match status" value="1"/>
</dbReference>
<comment type="caution">
    <text evidence="3">The sequence shown here is derived from an EMBL/GenBank/DDBJ whole genome shotgun (WGS) entry which is preliminary data.</text>
</comment>
<dbReference type="AlphaFoldDB" id="A0A0C1JWN6"/>
<evidence type="ECO:0000256" key="1">
    <source>
        <dbReference type="ARBA" id="ARBA00022448"/>
    </source>
</evidence>
<keyword evidence="1" id="KW-0813">Transport</keyword>
<dbReference type="PANTHER" id="PTHR43023:SF6">
    <property type="entry name" value="INTERMEMBRANE PHOSPHOLIPID TRANSPORT SYSTEM ATP-BINDING PROTEIN MLAF"/>
    <property type="match status" value="1"/>
</dbReference>
<organism evidence="3 4">
    <name type="scientific">Candidatus Protochlamydia amoebophila</name>
    <dbReference type="NCBI Taxonomy" id="362787"/>
    <lineage>
        <taxon>Bacteria</taxon>
        <taxon>Pseudomonadati</taxon>
        <taxon>Chlamydiota</taxon>
        <taxon>Chlamydiia</taxon>
        <taxon>Parachlamydiales</taxon>
        <taxon>Parachlamydiaceae</taxon>
        <taxon>Candidatus Protochlamydia</taxon>
    </lineage>
</organism>
<dbReference type="EMBL" id="JSAN01000080">
    <property type="protein sequence ID" value="KIC71637.1"/>
    <property type="molecule type" value="Genomic_DNA"/>
</dbReference>
<protein>
    <recommendedName>
        <fullName evidence="2">ABC transporter domain-containing protein</fullName>
    </recommendedName>
</protein>
<dbReference type="GO" id="GO:0016887">
    <property type="term" value="F:ATP hydrolysis activity"/>
    <property type="evidence" value="ECO:0007669"/>
    <property type="project" value="InterPro"/>
</dbReference>
<dbReference type="InterPro" id="IPR003439">
    <property type="entry name" value="ABC_transporter-like_ATP-bd"/>
</dbReference>
<evidence type="ECO:0000313" key="3">
    <source>
        <dbReference type="EMBL" id="KIC71637.1"/>
    </source>
</evidence>
<dbReference type="PANTHER" id="PTHR43023">
    <property type="entry name" value="PROTEIN TRIGALACTOSYLDIACYLGLYCEROL 3, CHLOROPLASTIC"/>
    <property type="match status" value="1"/>
</dbReference>
<reference evidence="3 4" key="1">
    <citation type="journal article" date="2014" name="Mol. Biol. Evol.">
        <title>Massive expansion of Ubiquitination-related gene families within the Chlamydiae.</title>
        <authorList>
            <person name="Domman D."/>
            <person name="Collingro A."/>
            <person name="Lagkouvardos I."/>
            <person name="Gehre L."/>
            <person name="Weinmaier T."/>
            <person name="Rattei T."/>
            <person name="Subtil A."/>
            <person name="Horn M."/>
        </authorList>
    </citation>
    <scope>NUCLEOTIDE SEQUENCE [LARGE SCALE GENOMIC DNA]</scope>
    <source>
        <strain evidence="3 4">EI2</strain>
    </source>
</reference>
<proteinExistence type="predicted"/>
<dbReference type="GO" id="GO:0005524">
    <property type="term" value="F:ATP binding"/>
    <property type="evidence" value="ECO:0007669"/>
    <property type="project" value="InterPro"/>
</dbReference>
<evidence type="ECO:0000313" key="4">
    <source>
        <dbReference type="Proteomes" id="UP000031465"/>
    </source>
</evidence>
<accession>A0A0C1JWN6</accession>
<dbReference type="Pfam" id="PF00005">
    <property type="entry name" value="ABC_tran"/>
    <property type="match status" value="1"/>
</dbReference>
<feature type="non-terminal residue" evidence="3">
    <location>
        <position position="57"/>
    </location>
</feature>
<dbReference type="InterPro" id="IPR027417">
    <property type="entry name" value="P-loop_NTPase"/>
</dbReference>
<sequence length="57" mass="6266">MMIRVQKIWKSYGKLQVLKGLDLIVNEGETLVILGRSGVGKSVLLKQIIGLETPDEG</sequence>
<dbReference type="Proteomes" id="UP000031465">
    <property type="component" value="Unassembled WGS sequence"/>
</dbReference>
<name>A0A0C1JWN6_9BACT</name>